<dbReference type="AlphaFoldDB" id="A0A0A3IPY1"/>
<feature type="domain" description="HTH tetR-type" evidence="4">
    <location>
        <begin position="13"/>
        <end position="73"/>
    </location>
</feature>
<proteinExistence type="predicted"/>
<keyword evidence="6" id="KW-1185">Reference proteome</keyword>
<accession>A0A0A3IPY1</accession>
<evidence type="ECO:0000313" key="5">
    <source>
        <dbReference type="EMBL" id="KGR84928.1"/>
    </source>
</evidence>
<dbReference type="EMBL" id="JPVP01000055">
    <property type="protein sequence ID" value="KGR84928.1"/>
    <property type="molecule type" value="Genomic_DNA"/>
</dbReference>
<dbReference type="PANTHER" id="PTHR43479">
    <property type="entry name" value="ACREF/ENVCD OPERON REPRESSOR-RELATED"/>
    <property type="match status" value="1"/>
</dbReference>
<dbReference type="InterPro" id="IPR001647">
    <property type="entry name" value="HTH_TetR"/>
</dbReference>
<dbReference type="Pfam" id="PF00440">
    <property type="entry name" value="TetR_N"/>
    <property type="match status" value="1"/>
</dbReference>
<dbReference type="PRINTS" id="PR00455">
    <property type="entry name" value="HTHTETR"/>
</dbReference>
<dbReference type="PROSITE" id="PS50977">
    <property type="entry name" value="HTH_TETR_2"/>
    <property type="match status" value="1"/>
</dbReference>
<evidence type="ECO:0000256" key="1">
    <source>
        <dbReference type="ARBA" id="ARBA00022491"/>
    </source>
</evidence>
<dbReference type="STRING" id="1220589.CD32_10740"/>
<dbReference type="OrthoDB" id="2373640at2"/>
<evidence type="ECO:0000259" key="4">
    <source>
        <dbReference type="PROSITE" id="PS50977"/>
    </source>
</evidence>
<keyword evidence="1" id="KW-0678">Repressor</keyword>
<evidence type="ECO:0000256" key="2">
    <source>
        <dbReference type="ARBA" id="ARBA00023125"/>
    </source>
</evidence>
<dbReference type="eggNOG" id="COG1309">
    <property type="taxonomic scope" value="Bacteria"/>
</dbReference>
<organism evidence="5 6">
    <name type="scientific">Lysinibacillus odysseyi 34hs-1 = NBRC 100172</name>
    <dbReference type="NCBI Taxonomy" id="1220589"/>
    <lineage>
        <taxon>Bacteria</taxon>
        <taxon>Bacillati</taxon>
        <taxon>Bacillota</taxon>
        <taxon>Bacilli</taxon>
        <taxon>Bacillales</taxon>
        <taxon>Bacillaceae</taxon>
        <taxon>Lysinibacillus</taxon>
    </lineage>
</organism>
<keyword evidence="2 3" id="KW-0238">DNA-binding</keyword>
<comment type="caution">
    <text evidence="5">The sequence shown here is derived from an EMBL/GenBank/DDBJ whole genome shotgun (WGS) entry which is preliminary data.</text>
</comment>
<dbReference type="InterPro" id="IPR050624">
    <property type="entry name" value="HTH-type_Tx_Regulator"/>
</dbReference>
<dbReference type="RefSeq" id="WP_036154391.1">
    <property type="nucleotide sequence ID" value="NZ_AVCX01000006.1"/>
</dbReference>
<dbReference type="InterPro" id="IPR009057">
    <property type="entry name" value="Homeodomain-like_sf"/>
</dbReference>
<evidence type="ECO:0000313" key="6">
    <source>
        <dbReference type="Proteomes" id="UP000030437"/>
    </source>
</evidence>
<name>A0A0A3IPY1_9BACI</name>
<sequence length="198" mass="22499">MPRTEIQNLELRDQRREQILIAALKVFSRRGMAATKISEIAKEAGLSHGLVYHYFKSKEEIFTLLVQRAAESAVQIIEKARLQEGTPLKKIKWMTEQILQGLSAGEQILLFLIMIQASTSDAVPEEVQHLFSSPEYKSPVNCLVPLIIEGQQCNEIIKEDPIKLAVSYYAFIQGFSISKLQWNQCPIPEADLIIKIFK</sequence>
<dbReference type="Proteomes" id="UP000030437">
    <property type="component" value="Unassembled WGS sequence"/>
</dbReference>
<evidence type="ECO:0000256" key="3">
    <source>
        <dbReference type="PROSITE-ProRule" id="PRU00335"/>
    </source>
</evidence>
<dbReference type="PANTHER" id="PTHR43479:SF11">
    <property type="entry name" value="ACREF_ENVCD OPERON REPRESSOR-RELATED"/>
    <property type="match status" value="1"/>
</dbReference>
<dbReference type="GO" id="GO:0003677">
    <property type="term" value="F:DNA binding"/>
    <property type="evidence" value="ECO:0007669"/>
    <property type="project" value="UniProtKB-UniRule"/>
</dbReference>
<dbReference type="SUPFAM" id="SSF46689">
    <property type="entry name" value="Homeodomain-like"/>
    <property type="match status" value="1"/>
</dbReference>
<protein>
    <recommendedName>
        <fullName evidence="4">HTH tetR-type domain-containing protein</fullName>
    </recommendedName>
</protein>
<reference evidence="5 6" key="1">
    <citation type="submission" date="2014-02" db="EMBL/GenBank/DDBJ databases">
        <title>Draft genome sequence of Lysinibacillus odysseyi NBRC 100172.</title>
        <authorList>
            <person name="Zhang F."/>
            <person name="Wang G."/>
            <person name="Zhang L."/>
        </authorList>
    </citation>
    <scope>NUCLEOTIDE SEQUENCE [LARGE SCALE GENOMIC DNA]</scope>
    <source>
        <strain evidence="5 6">NBRC 100172</strain>
    </source>
</reference>
<dbReference type="Gene3D" id="1.10.357.10">
    <property type="entry name" value="Tetracycline Repressor, domain 2"/>
    <property type="match status" value="1"/>
</dbReference>
<gene>
    <name evidence="5" type="ORF">CD32_10740</name>
</gene>
<feature type="DNA-binding region" description="H-T-H motif" evidence="3">
    <location>
        <begin position="36"/>
        <end position="55"/>
    </location>
</feature>